<organism evidence="1 2">
    <name type="scientific">Brucella grignonensis</name>
    <dbReference type="NCBI Taxonomy" id="94627"/>
    <lineage>
        <taxon>Bacteria</taxon>
        <taxon>Pseudomonadati</taxon>
        <taxon>Pseudomonadota</taxon>
        <taxon>Alphaproteobacteria</taxon>
        <taxon>Hyphomicrobiales</taxon>
        <taxon>Brucellaceae</taxon>
        <taxon>Brucella/Ochrobactrum group</taxon>
        <taxon>Brucella</taxon>
    </lineage>
</organism>
<name>A0A256GCS9_9HYPH</name>
<protein>
    <submittedName>
        <fullName evidence="1">Putative transposase</fullName>
    </submittedName>
</protein>
<dbReference type="OrthoDB" id="9774608at2"/>
<dbReference type="Proteomes" id="UP000216478">
    <property type="component" value="Unassembled WGS sequence"/>
</dbReference>
<dbReference type="EMBL" id="NNRL01000036">
    <property type="protein sequence ID" value="OYR24903.1"/>
    <property type="molecule type" value="Genomic_DNA"/>
</dbReference>
<dbReference type="RefSeq" id="WP_094538677.1">
    <property type="nucleotide sequence ID" value="NZ_JBHEER010000025.1"/>
</dbReference>
<evidence type="ECO:0000313" key="2">
    <source>
        <dbReference type="Proteomes" id="UP000216478"/>
    </source>
</evidence>
<proteinExistence type="predicted"/>
<gene>
    <name evidence="1" type="ORF">CEV33_4642</name>
</gene>
<evidence type="ECO:0000313" key="1">
    <source>
        <dbReference type="EMBL" id="OYR24903.1"/>
    </source>
</evidence>
<comment type="caution">
    <text evidence="1">The sequence shown here is derived from an EMBL/GenBank/DDBJ whole genome shotgun (WGS) entry which is preliminary data.</text>
</comment>
<sequence length="61" mass="7066">MYTGYMVNFISYDRTQAFLLPPDLREWVGKDDLVHFIVEAVERVDIGAFKGLRGNLCNNTR</sequence>
<keyword evidence="2" id="KW-1185">Reference proteome</keyword>
<accession>A0A256GCS9</accession>
<dbReference type="AlphaFoldDB" id="A0A256GCS9"/>
<reference evidence="1 2" key="1">
    <citation type="submission" date="2017-07" db="EMBL/GenBank/DDBJ databases">
        <title>Phylogenetic study on the rhizospheric bacterium Ochrobactrum sp. A44.</title>
        <authorList>
            <person name="Krzyzanowska D.M."/>
            <person name="Ossowicki A."/>
            <person name="Rajewska M."/>
            <person name="Maciag T."/>
            <person name="Kaczynski Z."/>
            <person name="Czerwicka M."/>
            <person name="Jafra S."/>
        </authorList>
    </citation>
    <scope>NUCLEOTIDE SEQUENCE [LARGE SCALE GENOMIC DNA]</scope>
    <source>
        <strain evidence="1 2">OgA9a</strain>
    </source>
</reference>